<proteinExistence type="predicted"/>
<evidence type="ECO:0008006" key="3">
    <source>
        <dbReference type="Google" id="ProtNLM"/>
    </source>
</evidence>
<reference evidence="1 2" key="1">
    <citation type="journal article" date="2013" name="Genome Announc.">
        <title>Complete Genome Sequence of the Carbazole Degrader Pseudomonas resinovorans Strain CA10 (NBRC 106553).</title>
        <authorList>
            <person name="Shintani M."/>
            <person name="Hosoyama A."/>
            <person name="Ohji S."/>
            <person name="Tsuchikane K."/>
            <person name="Takarada H."/>
            <person name="Yamazoe A."/>
            <person name="Fujita N."/>
            <person name="Nojiri H."/>
        </authorList>
    </citation>
    <scope>NUCLEOTIDE SEQUENCE [LARGE SCALE GENOMIC DNA]</scope>
    <source>
        <strain evidence="1 2">NBRC 106553</strain>
    </source>
</reference>
<organism evidence="1 2">
    <name type="scientific">Metapseudomonas resinovorans NBRC 106553</name>
    <dbReference type="NCBI Taxonomy" id="1245471"/>
    <lineage>
        <taxon>Bacteria</taxon>
        <taxon>Pseudomonadati</taxon>
        <taxon>Pseudomonadota</taxon>
        <taxon>Gammaproteobacteria</taxon>
        <taxon>Pseudomonadales</taxon>
        <taxon>Pseudomonadaceae</taxon>
        <taxon>Metapseudomonas</taxon>
    </lineage>
</organism>
<dbReference type="Proteomes" id="UP000015503">
    <property type="component" value="Chromosome"/>
</dbReference>
<dbReference type="PATRIC" id="fig|1245471.3.peg.1466"/>
<evidence type="ECO:0000313" key="2">
    <source>
        <dbReference type="Proteomes" id="UP000015503"/>
    </source>
</evidence>
<dbReference type="EMBL" id="AP013068">
    <property type="protein sequence ID" value="BAN47179.1"/>
    <property type="molecule type" value="Genomic_DNA"/>
</dbReference>
<dbReference type="HOGENOM" id="CLU_3172251_0_0_6"/>
<protein>
    <recommendedName>
        <fullName evidence="3">Bro-N domain-containing protein</fullName>
    </recommendedName>
</protein>
<dbReference type="AlphaFoldDB" id="S6BDP2"/>
<name>S6BDP2_METRE</name>
<dbReference type="KEGG" id="pre:PCA10_14470"/>
<accession>S6BDP2</accession>
<evidence type="ECO:0000313" key="1">
    <source>
        <dbReference type="EMBL" id="BAN47179.1"/>
    </source>
</evidence>
<gene>
    <name evidence="1" type="ORF">PCA10_14470</name>
</gene>
<sequence>MVSESGLHALLCTYCYHPENRVLRRWVNQEVLPGLWTNAHSAPAFRI</sequence>
<keyword evidence="2" id="KW-1185">Reference proteome</keyword>